<dbReference type="InterPro" id="IPR000276">
    <property type="entry name" value="GPCR_Rhodpsn"/>
</dbReference>
<dbReference type="Pfam" id="PF00001">
    <property type="entry name" value="7tm_1"/>
    <property type="match status" value="1"/>
</dbReference>
<evidence type="ECO:0000256" key="6">
    <source>
        <dbReference type="ARBA" id="ARBA00023136"/>
    </source>
</evidence>
<evidence type="ECO:0000256" key="2">
    <source>
        <dbReference type="ARBA" id="ARBA00022475"/>
    </source>
</evidence>
<evidence type="ECO:0000256" key="1">
    <source>
        <dbReference type="ARBA" id="ARBA00004651"/>
    </source>
</evidence>
<proteinExistence type="predicted"/>
<dbReference type="PANTHER" id="PTHR11866">
    <property type="entry name" value="G-PROTEIN COUPLED RECEPTOR FAMILY 1 MEMBER"/>
    <property type="match status" value="1"/>
</dbReference>
<gene>
    <name evidence="12" type="ORF">HOLleu_23443</name>
</gene>
<keyword evidence="13" id="KW-1185">Reference proteome</keyword>
<dbReference type="GO" id="GO:0007189">
    <property type="term" value="P:adenylate cyclase-activating G protein-coupled receptor signaling pathway"/>
    <property type="evidence" value="ECO:0007669"/>
    <property type="project" value="TreeGrafter"/>
</dbReference>
<feature type="transmembrane region" description="Helical" evidence="10">
    <location>
        <begin position="23"/>
        <end position="48"/>
    </location>
</feature>
<dbReference type="Proteomes" id="UP001152320">
    <property type="component" value="Chromosome 11"/>
</dbReference>
<evidence type="ECO:0000256" key="3">
    <source>
        <dbReference type="ARBA" id="ARBA00022692"/>
    </source>
</evidence>
<evidence type="ECO:0000313" key="13">
    <source>
        <dbReference type="Proteomes" id="UP001152320"/>
    </source>
</evidence>
<feature type="domain" description="G-protein coupled receptors family 1 profile" evidence="11">
    <location>
        <begin position="39"/>
        <end position="288"/>
    </location>
</feature>
<evidence type="ECO:0000259" key="11">
    <source>
        <dbReference type="PROSITE" id="PS50262"/>
    </source>
</evidence>
<dbReference type="GO" id="GO:0007204">
    <property type="term" value="P:positive regulation of cytosolic calcium ion concentration"/>
    <property type="evidence" value="ECO:0007669"/>
    <property type="project" value="TreeGrafter"/>
</dbReference>
<comment type="subcellular location">
    <subcellularLocation>
        <location evidence="1">Cell membrane</location>
        <topology evidence="1">Multi-pass membrane protein</topology>
    </subcellularLocation>
</comment>
<feature type="transmembrane region" description="Helical" evidence="10">
    <location>
        <begin position="200"/>
        <end position="229"/>
    </location>
</feature>
<feature type="transmembrane region" description="Helical" evidence="10">
    <location>
        <begin position="105"/>
        <end position="126"/>
    </location>
</feature>
<feature type="transmembrane region" description="Helical" evidence="10">
    <location>
        <begin position="68"/>
        <end position="93"/>
    </location>
</feature>
<comment type="caution">
    <text evidence="12">The sequence shown here is derived from an EMBL/GenBank/DDBJ whole genome shotgun (WGS) entry which is preliminary data.</text>
</comment>
<organism evidence="12 13">
    <name type="scientific">Holothuria leucospilota</name>
    <name type="common">Black long sea cucumber</name>
    <name type="synonym">Mertensiothuria leucospilota</name>
    <dbReference type="NCBI Taxonomy" id="206669"/>
    <lineage>
        <taxon>Eukaryota</taxon>
        <taxon>Metazoa</taxon>
        <taxon>Echinodermata</taxon>
        <taxon>Eleutherozoa</taxon>
        <taxon>Echinozoa</taxon>
        <taxon>Holothuroidea</taxon>
        <taxon>Aspidochirotacea</taxon>
        <taxon>Aspidochirotida</taxon>
        <taxon>Holothuriidae</taxon>
        <taxon>Holothuria</taxon>
    </lineage>
</organism>
<dbReference type="GO" id="GO:0004930">
    <property type="term" value="F:G protein-coupled receptor activity"/>
    <property type="evidence" value="ECO:0007669"/>
    <property type="project" value="UniProtKB-KW"/>
</dbReference>
<dbReference type="InterPro" id="IPR017452">
    <property type="entry name" value="GPCR_Rhodpsn_7TM"/>
</dbReference>
<dbReference type="EMBL" id="JAIZAY010000011">
    <property type="protein sequence ID" value="KAJ8033262.1"/>
    <property type="molecule type" value="Genomic_DNA"/>
</dbReference>
<reference evidence="12" key="1">
    <citation type="submission" date="2021-10" db="EMBL/GenBank/DDBJ databases">
        <title>Tropical sea cucumber genome reveals ecological adaptation and Cuvierian tubules defense mechanism.</title>
        <authorList>
            <person name="Chen T."/>
        </authorList>
    </citation>
    <scope>NUCLEOTIDE SEQUENCE</scope>
    <source>
        <strain evidence="12">Nanhai2018</strain>
        <tissue evidence="12">Muscle</tissue>
    </source>
</reference>
<keyword evidence="4 10" id="KW-1133">Transmembrane helix</keyword>
<evidence type="ECO:0000256" key="8">
    <source>
        <dbReference type="ARBA" id="ARBA00023180"/>
    </source>
</evidence>
<keyword evidence="3 10" id="KW-0812">Transmembrane</keyword>
<evidence type="ECO:0000256" key="9">
    <source>
        <dbReference type="ARBA" id="ARBA00023224"/>
    </source>
</evidence>
<evidence type="ECO:0000256" key="5">
    <source>
        <dbReference type="ARBA" id="ARBA00023040"/>
    </source>
</evidence>
<keyword evidence="8" id="KW-0325">Glycoprotein</keyword>
<dbReference type="InterPro" id="IPR008365">
    <property type="entry name" value="Prostanoid_rcpt"/>
</dbReference>
<dbReference type="SUPFAM" id="SSF81321">
    <property type="entry name" value="Family A G protein-coupled receptor-like"/>
    <property type="match status" value="1"/>
</dbReference>
<dbReference type="Gene3D" id="1.20.1070.10">
    <property type="entry name" value="Rhodopsin 7-helix transmembrane proteins"/>
    <property type="match status" value="1"/>
</dbReference>
<dbReference type="AlphaFoldDB" id="A0A9Q1BV12"/>
<evidence type="ECO:0000256" key="4">
    <source>
        <dbReference type="ARBA" id="ARBA00022989"/>
    </source>
</evidence>
<dbReference type="PANTHER" id="PTHR11866:SF16">
    <property type="entry name" value="PROSTAGLANDIN E2 RECEPTOR EP4 SUBTYPE-LIKE PROTEIN"/>
    <property type="match status" value="1"/>
</dbReference>
<sequence>MEYTKATTPSMETLPPNEGGRLIFLYIVYCGITVSLTIGLIFHILAILATRKANKIKTEDNCHLLPTFLLNCLLRIDMLAVIFFFVRGFLPFIPSVRQHPIWCEFFVSTGIFFTWSSGLANCLMCAEKSISLIAPFFHRTYVTLRKAKVSLAILQLSALLICCLPFFGFGTYKIIEETTNVYDCVSPGEAQAIKANKYHLYFSIIFFVVGFSIIACILIGNCIVVYFIFHLKNKAAHLKITAIPAASQNADQNSSNSRMRKSSRETRFAKIMILVSISYTISWLPLYVSTSFFFDLFHFHPVLSHRYWT</sequence>
<keyword evidence="9" id="KW-0807">Transducer</keyword>
<dbReference type="OrthoDB" id="5959154at2759"/>
<feature type="transmembrane region" description="Helical" evidence="10">
    <location>
        <begin position="268"/>
        <end position="288"/>
    </location>
</feature>
<evidence type="ECO:0000313" key="12">
    <source>
        <dbReference type="EMBL" id="KAJ8033262.1"/>
    </source>
</evidence>
<accession>A0A9Q1BV12</accession>
<keyword evidence="6 10" id="KW-0472">Membrane</keyword>
<keyword evidence="2" id="KW-1003">Cell membrane</keyword>
<feature type="transmembrane region" description="Helical" evidence="10">
    <location>
        <begin position="147"/>
        <end position="167"/>
    </location>
</feature>
<dbReference type="PROSITE" id="PS50262">
    <property type="entry name" value="G_PROTEIN_RECEP_F1_2"/>
    <property type="match status" value="1"/>
</dbReference>
<keyword evidence="7 12" id="KW-0675">Receptor</keyword>
<protein>
    <submittedName>
        <fullName evidence="12">Prostaglandin D2 receptor</fullName>
    </submittedName>
</protein>
<name>A0A9Q1BV12_HOLLE</name>
<keyword evidence="5" id="KW-0297">G-protein coupled receptor</keyword>
<dbReference type="GO" id="GO:0005886">
    <property type="term" value="C:plasma membrane"/>
    <property type="evidence" value="ECO:0007669"/>
    <property type="project" value="UniProtKB-SubCell"/>
</dbReference>
<evidence type="ECO:0000256" key="7">
    <source>
        <dbReference type="ARBA" id="ARBA00023170"/>
    </source>
</evidence>
<evidence type="ECO:0000256" key="10">
    <source>
        <dbReference type="SAM" id="Phobius"/>
    </source>
</evidence>